<dbReference type="AlphaFoldDB" id="A0A5Q0TAC5"/>
<dbReference type="Pfam" id="PF05787">
    <property type="entry name" value="PhoX"/>
    <property type="match status" value="1"/>
</dbReference>
<gene>
    <name evidence="1" type="ORF">GFB47_00765</name>
</gene>
<organism evidence="1 2">
    <name type="scientific">Vibrio algicola</name>
    <dbReference type="NCBI Taxonomy" id="2662262"/>
    <lineage>
        <taxon>Bacteria</taxon>
        <taxon>Pseudomonadati</taxon>
        <taxon>Pseudomonadota</taxon>
        <taxon>Gammaproteobacteria</taxon>
        <taxon>Vibrionales</taxon>
        <taxon>Vibrionaceae</taxon>
        <taxon>Vibrio</taxon>
    </lineage>
</organism>
<dbReference type="SUPFAM" id="SSF63829">
    <property type="entry name" value="Calcium-dependent phosphotriesterase"/>
    <property type="match status" value="1"/>
</dbReference>
<dbReference type="InterPro" id="IPR008557">
    <property type="entry name" value="PhoX"/>
</dbReference>
<dbReference type="InterPro" id="IPR006311">
    <property type="entry name" value="TAT_signal"/>
</dbReference>
<dbReference type="PANTHER" id="PTHR35399:SF2">
    <property type="entry name" value="DUF839 DOMAIN-CONTAINING PROTEIN"/>
    <property type="match status" value="1"/>
</dbReference>
<dbReference type="PROSITE" id="PS51318">
    <property type="entry name" value="TAT"/>
    <property type="match status" value="1"/>
</dbReference>
<accession>A0A5Q0TAC5</accession>
<dbReference type="PANTHER" id="PTHR35399">
    <property type="entry name" value="SLR8030 PROTEIN"/>
    <property type="match status" value="1"/>
</dbReference>
<proteinExistence type="predicted"/>
<evidence type="ECO:0000313" key="2">
    <source>
        <dbReference type="Proteomes" id="UP000348942"/>
    </source>
</evidence>
<name>A0A5Q0TAC5_9VIBR</name>
<sequence length="629" mass="69562">MSHVEQDDYSNHLDSAPSDFSQIVEKGLNRRRFLQAATATSSVAFFAASPLANAMARPPKNQSLLGFDAIATSTQDTVVVPAGYKAESLIAWGDPIHPNAAPFSQLNTALDQELQFGDNNDGMTFLPLSRQRAVLAVNNESTNYADLFEDKGATLTASKVHRAQAAVGVTIVELQRSHRGDWQVNVNGRLNRRITAYTEMELTGPAAGDGNLKTHADPTGTQVFGTFNNCANGATPWGTYLTCEENFNGFFGSHNKIEVPEKDARYGINSGDGGFRWHQFDERFDIEKEPNENHRHGWVVEIDPMNPHSKPKKRTALGRFKHENAALTINKNGKVVVYLGDDERGEHLYKFVSKNKYNQHKPEKNRDLLDEGTLYVAKFSAQDAEMHGKGEWLELTFGKNGLTPENGFNNQAEVLIFARQAATQVGATTMDRPEWVAINPKSDQVFCTLTNNKYRGVREGQEVNGANPRENNIYGHIIRWEPKNGNHTSDDFFWDIYVMAGNPEQYPNTDLRSGSNNINKDNMFNSPDGIGFDNAGRLWIQTDGDYSNSGNFAGMGNNQMLCGDPQTGEIKRFLTGPIGCEITGLTFSPDNRTLFVGVQHPSQSFSAINGIPRSTVMKITREDGGIIGA</sequence>
<dbReference type="Proteomes" id="UP000348942">
    <property type="component" value="Chromosome 1"/>
</dbReference>
<dbReference type="RefSeq" id="WP_153445761.1">
    <property type="nucleotide sequence ID" value="NZ_CP045699.1"/>
</dbReference>
<keyword evidence="2" id="KW-1185">Reference proteome</keyword>
<dbReference type="EMBL" id="CP045699">
    <property type="protein sequence ID" value="QGA64082.1"/>
    <property type="molecule type" value="Genomic_DNA"/>
</dbReference>
<protein>
    <submittedName>
        <fullName evidence="1">DUF839 domain-containing protein</fullName>
    </submittedName>
</protein>
<evidence type="ECO:0000313" key="1">
    <source>
        <dbReference type="EMBL" id="QGA64082.1"/>
    </source>
</evidence>
<reference evidence="1 2" key="1">
    <citation type="submission" date="2019-10" db="EMBL/GenBank/DDBJ databases">
        <title>Vibrio sp. nov., isolated from Coralline algae surface.</title>
        <authorList>
            <person name="Geng Y."/>
            <person name="Zhang X."/>
        </authorList>
    </citation>
    <scope>NUCLEOTIDE SEQUENCE [LARGE SCALE GENOMIC DNA]</scope>
    <source>
        <strain evidence="1 2">SM1977</strain>
    </source>
</reference>